<sequence length="165" mass="17805">MTGDTSDPWKYNEVLLFDGARKALARTSERAEVWDLEQRRRTAGRPLGVHQDMAVADGEGNFVLGGQDGAVRLYDSALKPGTTLGRMARTAGSLAMSADGAQVAVASYGGEFTLFTTGARRGLANPPRQHRPPARRDSVRQPVRERVGHGVRAQREQSGTSACRA</sequence>
<proteinExistence type="predicted"/>
<dbReference type="SUPFAM" id="SSF63829">
    <property type="entry name" value="Calcium-dependent phosphotriesterase"/>
    <property type="match status" value="1"/>
</dbReference>
<feature type="compositionally biased region" description="Basic and acidic residues" evidence="1">
    <location>
        <begin position="134"/>
        <end position="148"/>
    </location>
</feature>
<dbReference type="Proteomes" id="UP001237105">
    <property type="component" value="Unassembled WGS sequence"/>
</dbReference>
<dbReference type="InterPro" id="IPR015943">
    <property type="entry name" value="WD40/YVTN_repeat-like_dom_sf"/>
</dbReference>
<keyword evidence="3" id="KW-1185">Reference proteome</keyword>
<gene>
    <name evidence="2" type="ORF">QIT00_34550</name>
</gene>
<reference evidence="2 3" key="1">
    <citation type="submission" date="2023-05" db="EMBL/GenBank/DDBJ databases">
        <title>Draft genome sequence of Streptomyces sp. B-S-A12 isolated from a cave soil in Thailand.</title>
        <authorList>
            <person name="Chamroensaksri N."/>
            <person name="Muangham S."/>
        </authorList>
    </citation>
    <scope>NUCLEOTIDE SEQUENCE [LARGE SCALE GENOMIC DNA]</scope>
    <source>
        <strain evidence="2 3">B-S-A12</strain>
    </source>
</reference>
<protein>
    <recommendedName>
        <fullName evidence="4">Anaphase-promoting complex subunit 4 WD40 domain-containing protein</fullName>
    </recommendedName>
</protein>
<accession>A0ABT6T6U9</accession>
<feature type="region of interest" description="Disordered" evidence="1">
    <location>
        <begin position="120"/>
        <end position="165"/>
    </location>
</feature>
<organism evidence="2 3">
    <name type="scientific">Streptomyces luteolus</name>
    <dbReference type="NCBI Taxonomy" id="3043615"/>
    <lineage>
        <taxon>Bacteria</taxon>
        <taxon>Bacillati</taxon>
        <taxon>Actinomycetota</taxon>
        <taxon>Actinomycetes</taxon>
        <taxon>Kitasatosporales</taxon>
        <taxon>Streptomycetaceae</taxon>
        <taxon>Streptomyces</taxon>
    </lineage>
</organism>
<dbReference type="Gene3D" id="2.130.10.10">
    <property type="entry name" value="YVTN repeat-like/Quinoprotein amine dehydrogenase"/>
    <property type="match status" value="1"/>
</dbReference>
<evidence type="ECO:0000313" key="2">
    <source>
        <dbReference type="EMBL" id="MDI3423607.1"/>
    </source>
</evidence>
<name>A0ABT6T6U9_9ACTN</name>
<evidence type="ECO:0008006" key="4">
    <source>
        <dbReference type="Google" id="ProtNLM"/>
    </source>
</evidence>
<evidence type="ECO:0000256" key="1">
    <source>
        <dbReference type="SAM" id="MobiDB-lite"/>
    </source>
</evidence>
<evidence type="ECO:0000313" key="3">
    <source>
        <dbReference type="Proteomes" id="UP001237105"/>
    </source>
</evidence>
<feature type="compositionally biased region" description="Polar residues" evidence="1">
    <location>
        <begin position="156"/>
        <end position="165"/>
    </location>
</feature>
<comment type="caution">
    <text evidence="2">The sequence shown here is derived from an EMBL/GenBank/DDBJ whole genome shotgun (WGS) entry which is preliminary data.</text>
</comment>
<dbReference type="EMBL" id="JASCIS010000058">
    <property type="protein sequence ID" value="MDI3423607.1"/>
    <property type="molecule type" value="Genomic_DNA"/>
</dbReference>
<dbReference type="RefSeq" id="WP_282539444.1">
    <property type="nucleotide sequence ID" value="NZ_JASCIS010000058.1"/>
</dbReference>